<dbReference type="InterPro" id="IPR029045">
    <property type="entry name" value="ClpP/crotonase-like_dom_sf"/>
</dbReference>
<comment type="similarity">
    <text evidence="1">Belongs to the peptidase S14 family.</text>
</comment>
<gene>
    <name evidence="2" type="ORF">A3D49_02700</name>
</gene>
<dbReference type="Proteomes" id="UP000177279">
    <property type="component" value="Unassembled WGS sequence"/>
</dbReference>
<dbReference type="AlphaFoldDB" id="A0A1G2TI40"/>
<proteinExistence type="inferred from homology"/>
<dbReference type="Gene3D" id="3.90.226.10">
    <property type="entry name" value="2-enoyl-CoA Hydratase, Chain A, domain 1"/>
    <property type="match status" value="1"/>
</dbReference>
<evidence type="ECO:0000313" key="2">
    <source>
        <dbReference type="EMBL" id="OHA96728.1"/>
    </source>
</evidence>
<dbReference type="Pfam" id="PF00574">
    <property type="entry name" value="CLP_protease"/>
    <property type="match status" value="1"/>
</dbReference>
<organism evidence="2 3">
    <name type="scientific">Candidatus Zambryskibacteria bacterium RIFCSPHIGHO2_02_FULL_43_37</name>
    <dbReference type="NCBI Taxonomy" id="1802749"/>
    <lineage>
        <taxon>Bacteria</taxon>
        <taxon>Candidatus Zambryskiibacteriota</taxon>
    </lineage>
</organism>
<evidence type="ECO:0000256" key="1">
    <source>
        <dbReference type="ARBA" id="ARBA00007039"/>
    </source>
</evidence>
<protein>
    <submittedName>
        <fullName evidence="2">Uncharacterized protein</fullName>
    </submittedName>
</protein>
<dbReference type="InterPro" id="IPR001907">
    <property type="entry name" value="ClpP"/>
</dbReference>
<dbReference type="InterPro" id="IPR023562">
    <property type="entry name" value="ClpP/TepA"/>
</dbReference>
<dbReference type="PRINTS" id="PR00127">
    <property type="entry name" value="CLPPROTEASEP"/>
</dbReference>
<accession>A0A1G2TI40</accession>
<dbReference type="EMBL" id="MHVS01000004">
    <property type="protein sequence ID" value="OHA96728.1"/>
    <property type="molecule type" value="Genomic_DNA"/>
</dbReference>
<evidence type="ECO:0000313" key="3">
    <source>
        <dbReference type="Proteomes" id="UP000177279"/>
    </source>
</evidence>
<dbReference type="SUPFAM" id="SSF52096">
    <property type="entry name" value="ClpP/crotonase"/>
    <property type="match status" value="1"/>
</dbReference>
<comment type="caution">
    <text evidence="2">The sequence shown here is derived from an EMBL/GenBank/DDBJ whole genome shotgun (WGS) entry which is preliminary data.</text>
</comment>
<dbReference type="GO" id="GO:0004176">
    <property type="term" value="F:ATP-dependent peptidase activity"/>
    <property type="evidence" value="ECO:0007669"/>
    <property type="project" value="InterPro"/>
</dbReference>
<dbReference type="GO" id="GO:0006508">
    <property type="term" value="P:proteolysis"/>
    <property type="evidence" value="ECO:0007669"/>
    <property type="project" value="InterPro"/>
</dbReference>
<dbReference type="GO" id="GO:0004252">
    <property type="term" value="F:serine-type endopeptidase activity"/>
    <property type="evidence" value="ECO:0007669"/>
    <property type="project" value="InterPro"/>
</dbReference>
<sequence length="195" mass="21721">MRISGATAKKIDQKTLWGDFFVPSPERTIEWLGGVNFDNLKTVISGLKKLVQKNPAEEICLIVNSYGGPTGIGMNFYDMVRSVLKPRLTTIGSGYVDSSGVIIFLAGERRYLTKNTTLLFHLAGRTFEAAKRFSTRDMENMLKEDKVKDYQYACVVSDATEGRFTPEDILDIMAKNTVLTAEEAVNMGLAHRVLV</sequence>
<name>A0A1G2TI40_9BACT</name>
<reference evidence="2 3" key="1">
    <citation type="journal article" date="2016" name="Nat. Commun.">
        <title>Thousands of microbial genomes shed light on interconnected biogeochemical processes in an aquifer system.</title>
        <authorList>
            <person name="Anantharaman K."/>
            <person name="Brown C.T."/>
            <person name="Hug L.A."/>
            <person name="Sharon I."/>
            <person name="Castelle C.J."/>
            <person name="Probst A.J."/>
            <person name="Thomas B.C."/>
            <person name="Singh A."/>
            <person name="Wilkins M.J."/>
            <person name="Karaoz U."/>
            <person name="Brodie E.L."/>
            <person name="Williams K.H."/>
            <person name="Hubbard S.S."/>
            <person name="Banfield J.F."/>
        </authorList>
    </citation>
    <scope>NUCLEOTIDE SEQUENCE [LARGE SCALE GENOMIC DNA]</scope>
</reference>